<dbReference type="AlphaFoldDB" id="A0AAP2DGN7"/>
<accession>A0AAP2DGN7</accession>
<name>A0AAP2DGN7_9BACT</name>
<proteinExistence type="predicted"/>
<comment type="caution">
    <text evidence="2">The sequence shown here is derived from an EMBL/GenBank/DDBJ whole genome shotgun (WGS) entry which is preliminary data.</text>
</comment>
<evidence type="ECO:0000256" key="1">
    <source>
        <dbReference type="SAM" id="SignalP"/>
    </source>
</evidence>
<sequence length="170" mass="18533">MKQQLIFALLILCTSFAYAQEWVTNTIDKKVSVDMPRKADKEKSGGAVIFVGDNDACAFIATVSPLPGKMQIPAEEEKASKFLDGILDGAMKDNKPKEVVKKDFSVGNVKGRSASFRGYFPGTEVEAKSTKLAICVAGNVYIFDFWLADEEYAGAASDEEKFLSSVKIAQ</sequence>
<feature type="chain" id="PRO_5042887907" evidence="1">
    <location>
        <begin position="20"/>
        <end position="170"/>
    </location>
</feature>
<evidence type="ECO:0000313" key="2">
    <source>
        <dbReference type="EMBL" id="MBT1696033.1"/>
    </source>
</evidence>
<dbReference type="EMBL" id="JAHESF010000003">
    <property type="protein sequence ID" value="MBT1696033.1"/>
    <property type="molecule type" value="Genomic_DNA"/>
</dbReference>
<reference evidence="2 3" key="1">
    <citation type="submission" date="2021-05" db="EMBL/GenBank/DDBJ databases">
        <title>A Polyphasic approach of four new species of the genus Ohtaekwangia: Ohtaekwangia histidinii sp. nov., Ohtaekwangia cretensis sp. nov., Ohtaekwangia indiensis sp. nov., Ohtaekwangia reichenbachii sp. nov. from diverse environment.</title>
        <authorList>
            <person name="Octaviana S."/>
        </authorList>
    </citation>
    <scope>NUCLEOTIDE SEQUENCE [LARGE SCALE GENOMIC DNA]</scope>
    <source>
        <strain evidence="2 3">PWU4</strain>
    </source>
</reference>
<dbReference type="RefSeq" id="WP_254160942.1">
    <property type="nucleotide sequence ID" value="NZ_JAHESF010000003.1"/>
</dbReference>
<feature type="signal peptide" evidence="1">
    <location>
        <begin position="1"/>
        <end position="19"/>
    </location>
</feature>
<keyword evidence="3" id="KW-1185">Reference proteome</keyword>
<organism evidence="2 3">
    <name type="scientific">Chryseosolibacter histidini</name>
    <dbReference type="NCBI Taxonomy" id="2782349"/>
    <lineage>
        <taxon>Bacteria</taxon>
        <taxon>Pseudomonadati</taxon>
        <taxon>Bacteroidota</taxon>
        <taxon>Cytophagia</taxon>
        <taxon>Cytophagales</taxon>
        <taxon>Chryseotaleaceae</taxon>
        <taxon>Chryseosolibacter</taxon>
    </lineage>
</organism>
<gene>
    <name evidence="2" type="ORF">KK083_04035</name>
</gene>
<dbReference type="Proteomes" id="UP001319200">
    <property type="component" value="Unassembled WGS sequence"/>
</dbReference>
<protein>
    <submittedName>
        <fullName evidence="2">Uncharacterized protein</fullName>
    </submittedName>
</protein>
<keyword evidence="1" id="KW-0732">Signal</keyword>
<evidence type="ECO:0000313" key="3">
    <source>
        <dbReference type="Proteomes" id="UP001319200"/>
    </source>
</evidence>